<dbReference type="GO" id="GO:0005524">
    <property type="term" value="F:ATP binding"/>
    <property type="evidence" value="ECO:0007669"/>
    <property type="project" value="UniProtKB-KW"/>
</dbReference>
<keyword evidence="1" id="KW-0418">Kinase</keyword>
<keyword evidence="1" id="KW-0808">Transferase</keyword>
<organism evidence="1 2">
    <name type="scientific">Musa troglodytarum</name>
    <name type="common">fe'i banana</name>
    <dbReference type="NCBI Taxonomy" id="320322"/>
    <lineage>
        <taxon>Eukaryota</taxon>
        <taxon>Viridiplantae</taxon>
        <taxon>Streptophyta</taxon>
        <taxon>Embryophyta</taxon>
        <taxon>Tracheophyta</taxon>
        <taxon>Spermatophyta</taxon>
        <taxon>Magnoliopsida</taxon>
        <taxon>Liliopsida</taxon>
        <taxon>Zingiberales</taxon>
        <taxon>Musaceae</taxon>
        <taxon>Musa</taxon>
    </lineage>
</organism>
<dbReference type="PANTHER" id="PTHR45863:SF22">
    <property type="entry name" value="SERINE_THREONINE-PROTEIN KINASE BSK1"/>
    <property type="match status" value="1"/>
</dbReference>
<dbReference type="Gene3D" id="1.10.510.10">
    <property type="entry name" value="Transferase(Phosphotransferase) domain 1"/>
    <property type="match status" value="1"/>
</dbReference>
<dbReference type="GO" id="GO:0004672">
    <property type="term" value="F:protein kinase activity"/>
    <property type="evidence" value="ECO:0007669"/>
    <property type="project" value="InterPro"/>
</dbReference>
<protein>
    <submittedName>
        <fullName evidence="1">Serine threonine-protein kinase</fullName>
    </submittedName>
</protein>
<name>A0A9E7FQ65_9LILI</name>
<keyword evidence="2" id="KW-1185">Reference proteome</keyword>
<dbReference type="OrthoDB" id="1028014at2759"/>
<reference evidence="1" key="1">
    <citation type="submission" date="2022-05" db="EMBL/GenBank/DDBJ databases">
        <title>The Musa troglodytarum L. genome provides insights into the mechanism of non-climacteric behaviour and enrichment of carotenoids.</title>
        <authorList>
            <person name="Wang J."/>
        </authorList>
    </citation>
    <scope>NUCLEOTIDE SEQUENCE</scope>
    <source>
        <tissue evidence="1">Leaf</tissue>
    </source>
</reference>
<sequence>MDSHLEGNFSSEEATTPVDLASQCLHCEPRDRPNSKKLVARLRPLQTKLEREEAPPAPHQPLSPMGEACSRMDLIAIHQILVMTYYRVDEVTNEGYARKRGDFAFRDKDFKTAIQLHCVTRPYFRIPDRIPYLDRGLTAFYMQAVALAKPNMQNDSLDVLQEAAALEEKRQKSGSSCVLGNDSQTDTNYHLLRRNRYRGFHKI</sequence>
<dbReference type="PANTHER" id="PTHR45863">
    <property type="entry name" value="SERINE/THREONINE-PROTEIN KINASE BSK5"/>
    <property type="match status" value="1"/>
</dbReference>
<dbReference type="GO" id="GO:0009742">
    <property type="term" value="P:brassinosteroid mediated signaling pathway"/>
    <property type="evidence" value="ECO:0007669"/>
    <property type="project" value="InterPro"/>
</dbReference>
<dbReference type="Proteomes" id="UP001055439">
    <property type="component" value="Chromosome 4"/>
</dbReference>
<gene>
    <name evidence="1" type="ORF">MUK42_29821</name>
</gene>
<evidence type="ECO:0000313" key="2">
    <source>
        <dbReference type="Proteomes" id="UP001055439"/>
    </source>
</evidence>
<dbReference type="InterPro" id="IPR045845">
    <property type="entry name" value="BSK"/>
</dbReference>
<proteinExistence type="predicted"/>
<dbReference type="AlphaFoldDB" id="A0A9E7FQ65"/>
<dbReference type="GO" id="GO:0012505">
    <property type="term" value="C:endomembrane system"/>
    <property type="evidence" value="ECO:0007669"/>
    <property type="project" value="UniProtKB-SubCell"/>
</dbReference>
<evidence type="ECO:0000313" key="1">
    <source>
        <dbReference type="EMBL" id="URD99041.1"/>
    </source>
</evidence>
<accession>A0A9E7FQ65</accession>
<dbReference type="EMBL" id="CP097506">
    <property type="protein sequence ID" value="URD99041.1"/>
    <property type="molecule type" value="Genomic_DNA"/>
</dbReference>